<name>A0A3E0W931_9MICO</name>
<comment type="caution">
    <text evidence="1">The sequence shown here is derived from an EMBL/GenBank/DDBJ whole genome shotgun (WGS) entry which is preliminary data.</text>
</comment>
<dbReference type="OrthoDB" id="9981283at2"/>
<reference evidence="1 2" key="1">
    <citation type="submission" date="2017-04" db="EMBL/GenBank/DDBJ databases">
        <title>Comparative genome analysis of Subtercola boreus.</title>
        <authorList>
            <person name="Cho Y.-J."/>
            <person name="Cho A."/>
            <person name="Kim O.-S."/>
            <person name="Lee J.-I."/>
        </authorList>
    </citation>
    <scope>NUCLEOTIDE SEQUENCE [LARGE SCALE GENOMIC DNA]</scope>
    <source>
        <strain evidence="1 2">P28004</strain>
    </source>
</reference>
<organism evidence="1 2">
    <name type="scientific">Subtercola boreus</name>
    <dbReference type="NCBI Taxonomy" id="120213"/>
    <lineage>
        <taxon>Bacteria</taxon>
        <taxon>Bacillati</taxon>
        <taxon>Actinomycetota</taxon>
        <taxon>Actinomycetes</taxon>
        <taxon>Micrococcales</taxon>
        <taxon>Microbacteriaceae</taxon>
        <taxon>Subtercola</taxon>
    </lineage>
</organism>
<protein>
    <submittedName>
        <fullName evidence="1">Uncharacterized protein</fullName>
    </submittedName>
</protein>
<proteinExistence type="predicted"/>
<sequence length="68" mass="7330">MATTTFTLTLDDKTYTVTDDLDRVQKDIDDAIANDGGLVTISTTEDYEAEAPKQISVTKSSSISIDPS</sequence>
<dbReference type="RefSeq" id="WP_116418920.1">
    <property type="nucleotide sequence ID" value="NZ_NBXC01000019.1"/>
</dbReference>
<evidence type="ECO:0000313" key="2">
    <source>
        <dbReference type="Proteomes" id="UP000257080"/>
    </source>
</evidence>
<dbReference type="EMBL" id="NBXE01000024">
    <property type="protein sequence ID" value="RFA26465.1"/>
    <property type="molecule type" value="Genomic_DNA"/>
</dbReference>
<dbReference type="Proteomes" id="UP000257080">
    <property type="component" value="Unassembled WGS sequence"/>
</dbReference>
<gene>
    <name evidence="1" type="ORF">B7R25_10580</name>
</gene>
<accession>A0A3E0W931</accession>
<evidence type="ECO:0000313" key="1">
    <source>
        <dbReference type="EMBL" id="RFA26465.1"/>
    </source>
</evidence>
<dbReference type="AlphaFoldDB" id="A0A3E0W931"/>